<gene>
    <name evidence="2" type="ORF">TBCH5v1_0371</name>
</gene>
<evidence type="ECO:0000259" key="1">
    <source>
        <dbReference type="PROSITE" id="PS51707"/>
    </source>
</evidence>
<dbReference type="NCBIfam" id="TIGR00318">
    <property type="entry name" value="cyaB"/>
    <property type="match status" value="1"/>
</dbReference>
<keyword evidence="2" id="KW-0456">Lyase</keyword>
<dbReference type="RefSeq" id="WP_056933263.1">
    <property type="nucleotide sequence ID" value="NZ_CP013050.1"/>
</dbReference>
<dbReference type="EC" id="4.6.1.1" evidence="2"/>
<dbReference type="InterPro" id="IPR023577">
    <property type="entry name" value="CYTH_domain"/>
</dbReference>
<dbReference type="SMART" id="SM01118">
    <property type="entry name" value="CYTH"/>
    <property type="match status" value="1"/>
</dbReference>
<dbReference type="EMBL" id="CP013050">
    <property type="protein sequence ID" value="ALM74347.1"/>
    <property type="molecule type" value="Genomic_DNA"/>
</dbReference>
<evidence type="ECO:0000313" key="3">
    <source>
        <dbReference type="Proteomes" id="UP000066042"/>
    </source>
</evidence>
<dbReference type="GO" id="GO:0004016">
    <property type="term" value="F:adenylate cyclase activity"/>
    <property type="evidence" value="ECO:0007669"/>
    <property type="project" value="UniProtKB-EC"/>
</dbReference>
<dbReference type="AlphaFoldDB" id="A0A0S1X9B5"/>
<accession>A0A0S1X9B5</accession>
<evidence type="ECO:0000313" key="2">
    <source>
        <dbReference type="EMBL" id="ALM74347.1"/>
    </source>
</evidence>
<dbReference type="PROSITE" id="PS51707">
    <property type="entry name" value="CYTH"/>
    <property type="match status" value="1"/>
</dbReference>
<dbReference type="PANTHER" id="PTHR21028:SF2">
    <property type="entry name" value="CYTH DOMAIN-CONTAINING PROTEIN"/>
    <property type="match status" value="1"/>
</dbReference>
<dbReference type="PATRIC" id="fig|55802.8.peg.365"/>
<dbReference type="PANTHER" id="PTHR21028">
    <property type="entry name" value="SI:CH211-156B7.4"/>
    <property type="match status" value="1"/>
</dbReference>
<dbReference type="InterPro" id="IPR033469">
    <property type="entry name" value="CYTH-like_dom_sf"/>
</dbReference>
<protein>
    <submittedName>
        <fullName evidence="2">Adenylate cyclase</fullName>
        <ecNumber evidence="2">4.6.1.1</ecNumber>
    </submittedName>
</protein>
<name>A0A0S1X9B5_THEBA</name>
<dbReference type="STRING" id="55802.TBCH5v1_0371"/>
<dbReference type="InterPro" id="IPR008173">
    <property type="entry name" value="Adenylyl_cyclase_CyaB"/>
</dbReference>
<organism evidence="2 3">
    <name type="scientific">Thermococcus barophilus</name>
    <dbReference type="NCBI Taxonomy" id="55802"/>
    <lineage>
        <taxon>Archaea</taxon>
        <taxon>Methanobacteriati</taxon>
        <taxon>Methanobacteriota</taxon>
        <taxon>Thermococci</taxon>
        <taxon>Thermococcales</taxon>
        <taxon>Thermococcaceae</taxon>
        <taxon>Thermococcus</taxon>
    </lineage>
</organism>
<reference evidence="2 3" key="1">
    <citation type="journal article" date="2016" name="Genome Announc.">
        <title>Complete genome sequence of the hyperthermophilic and piezophilic archaeon Thermococcus barophilus Ch5, capable of growth at the expense of hydrogenogenesis from carbon monoxide and formate.</title>
        <authorList>
            <person name="Oger P."/>
            <person name="Sokolova T.G."/>
            <person name="Kozhevnikova D.A."/>
            <person name="Taranov E.A."/>
            <person name="Vannier P."/>
            <person name="Lee H.S."/>
            <person name="Kwon K.K."/>
            <person name="Kang S.G."/>
            <person name="Lee J.H."/>
            <person name="Bonch-Osmolovskaya E.A."/>
            <person name="Lebedinsky A.V."/>
        </authorList>
    </citation>
    <scope>NUCLEOTIDE SEQUENCE [LARGE SCALE GENOMIC DNA]</scope>
    <source>
        <strain evidence="3">Ch5</strain>
    </source>
</reference>
<feature type="domain" description="CYTH" evidence="1">
    <location>
        <begin position="1"/>
        <end position="165"/>
    </location>
</feature>
<sequence>MEIEVKFRVNFENIRRKIEDLGAKFVGEEIQEDLYFALPSKQLLRIRKIVNLDEVILGYKQIKDERNEEFDEIEVKVEDFEKMRVILKRLGFTEDVWVRKHRFVYKLGDITFELNKVEGLGDFLDIEVIAEDVQEAKKKIWEVAHMLGLREEDVEPRLYQEMLKEPLKHVRKE</sequence>
<dbReference type="SUPFAM" id="SSF55154">
    <property type="entry name" value="CYTH-like phosphatases"/>
    <property type="match status" value="1"/>
</dbReference>
<proteinExistence type="predicted"/>
<dbReference type="Proteomes" id="UP000066042">
    <property type="component" value="Chromosome"/>
</dbReference>
<dbReference type="GeneID" id="26135663"/>
<dbReference type="CDD" id="cd07890">
    <property type="entry name" value="CYTH-like_AC_IV-like"/>
    <property type="match status" value="1"/>
</dbReference>
<dbReference type="Gene3D" id="2.40.320.10">
    <property type="entry name" value="Hypothetical Protein Pfu-838710-001"/>
    <property type="match status" value="1"/>
</dbReference>
<dbReference type="Pfam" id="PF01928">
    <property type="entry name" value="CYTH"/>
    <property type="match status" value="1"/>
</dbReference>